<keyword evidence="1" id="KW-0472">Membrane</keyword>
<dbReference type="PANTHER" id="PTHR40044">
    <property type="entry name" value="INTEGRAL MEMBRANE PROTEIN-RELATED"/>
    <property type="match status" value="1"/>
</dbReference>
<organism evidence="2 3">
    <name type="scientific">Petrocella atlantisensis</name>
    <dbReference type="NCBI Taxonomy" id="2173034"/>
    <lineage>
        <taxon>Bacteria</taxon>
        <taxon>Bacillati</taxon>
        <taxon>Bacillota</taxon>
        <taxon>Clostridia</taxon>
        <taxon>Lachnospirales</taxon>
        <taxon>Vallitaleaceae</taxon>
        <taxon>Petrocella</taxon>
    </lineage>
</organism>
<dbReference type="Pfam" id="PF06177">
    <property type="entry name" value="QueT"/>
    <property type="match status" value="1"/>
</dbReference>
<dbReference type="InterPro" id="IPR010387">
    <property type="entry name" value="QueT"/>
</dbReference>
<feature type="transmembrane region" description="Helical" evidence="1">
    <location>
        <begin position="12"/>
        <end position="31"/>
    </location>
</feature>
<name>A0A3P7NWL2_9FIRM</name>
<feature type="transmembrane region" description="Helical" evidence="1">
    <location>
        <begin position="43"/>
        <end position="64"/>
    </location>
</feature>
<proteinExistence type="predicted"/>
<accession>A0A3P7NWL2</accession>
<keyword evidence="1" id="KW-0812">Transmembrane</keyword>
<feature type="transmembrane region" description="Helical" evidence="1">
    <location>
        <begin position="70"/>
        <end position="88"/>
    </location>
</feature>
<reference evidence="2 3" key="1">
    <citation type="submission" date="2018-09" db="EMBL/GenBank/DDBJ databases">
        <authorList>
            <person name="Postec A."/>
        </authorList>
    </citation>
    <scope>NUCLEOTIDE SEQUENCE [LARGE SCALE GENOMIC DNA]</scope>
    <source>
        <strain evidence="2">70B-A</strain>
    </source>
</reference>
<dbReference type="KEGG" id="cbar:PATL70BA_1706"/>
<feature type="transmembrane region" description="Helical" evidence="1">
    <location>
        <begin position="125"/>
        <end position="150"/>
    </location>
</feature>
<dbReference type="EMBL" id="LR130778">
    <property type="protein sequence ID" value="VDN47594.1"/>
    <property type="molecule type" value="Genomic_DNA"/>
</dbReference>
<evidence type="ECO:0000313" key="3">
    <source>
        <dbReference type="Proteomes" id="UP000279029"/>
    </source>
</evidence>
<dbReference type="PANTHER" id="PTHR40044:SF1">
    <property type="entry name" value="INTEGRAL MEMBRANE PROTEIN"/>
    <property type="match status" value="1"/>
</dbReference>
<dbReference type="RefSeq" id="WP_125136876.1">
    <property type="nucleotide sequence ID" value="NZ_LR130778.1"/>
</dbReference>
<evidence type="ECO:0000256" key="1">
    <source>
        <dbReference type="SAM" id="Phobius"/>
    </source>
</evidence>
<dbReference type="Proteomes" id="UP000279029">
    <property type="component" value="Chromosome"/>
</dbReference>
<dbReference type="OrthoDB" id="9786793at2"/>
<gene>
    <name evidence="2" type="ORF">PATL70BA_1706</name>
</gene>
<feature type="transmembrane region" description="Helical" evidence="1">
    <location>
        <begin position="95"/>
        <end position="113"/>
    </location>
</feature>
<dbReference type="AlphaFoldDB" id="A0A3P7NWL2"/>
<keyword evidence="1" id="KW-1133">Transmembrane helix</keyword>
<dbReference type="PIRSF" id="PIRSF031501">
    <property type="entry name" value="QueT"/>
    <property type="match status" value="1"/>
</dbReference>
<protein>
    <submittedName>
        <fullName evidence="2">QueT transporter family protein</fullName>
    </submittedName>
</protein>
<keyword evidence="3" id="KW-1185">Reference proteome</keyword>
<evidence type="ECO:0000313" key="2">
    <source>
        <dbReference type="EMBL" id="VDN47594.1"/>
    </source>
</evidence>
<sequence length="158" mass="17228">MNKKTKYLVQSGVIAAIYVVLAQVFGFMGFGPIQFRIAEALTVLPFFTPAAIPGVFIGCLLANILYGGVLLDVVFGSLTTLLAAYLSYRLRKNKWMVTVPPILLNAAIIPFVLKYGYGVPDGIPFMMGTIFLGQFIVVGIIGMVLLHALLPLKDKIFQ</sequence>